<dbReference type="GO" id="GO:0070929">
    <property type="term" value="P:trans-translation"/>
    <property type="evidence" value="ECO:0007669"/>
    <property type="project" value="UniProtKB-UniRule"/>
</dbReference>
<dbReference type="HAMAP" id="MF_00023">
    <property type="entry name" value="SmpB"/>
    <property type="match status" value="1"/>
</dbReference>
<evidence type="ECO:0000256" key="3">
    <source>
        <dbReference type="HAMAP-Rule" id="MF_00023"/>
    </source>
</evidence>
<dbReference type="CDD" id="cd09294">
    <property type="entry name" value="SmpB"/>
    <property type="match status" value="1"/>
</dbReference>
<accession>A0A3S7J9T3</accession>
<name>A0A3S7J9T3_9PROT</name>
<protein>
    <recommendedName>
        <fullName evidence="3">SsrA-binding protein</fullName>
    </recommendedName>
    <alternativeName>
        <fullName evidence="3">Small protein B</fullName>
    </alternativeName>
</protein>
<gene>
    <name evidence="3 4" type="primary">smpB</name>
    <name evidence="4" type="ORF">CKSOR_00316</name>
</gene>
<dbReference type="PANTHER" id="PTHR30308">
    <property type="entry name" value="TMRNA-BINDING COMPONENT OF TRANS-TRANSLATION TAGGING COMPLEX"/>
    <property type="match status" value="1"/>
</dbReference>
<dbReference type="PROSITE" id="PS01317">
    <property type="entry name" value="SSRP"/>
    <property type="match status" value="1"/>
</dbReference>
<evidence type="ECO:0000313" key="5">
    <source>
        <dbReference type="Proteomes" id="UP000266796"/>
    </source>
</evidence>
<evidence type="ECO:0000256" key="2">
    <source>
        <dbReference type="ARBA" id="ARBA00022884"/>
    </source>
</evidence>
<dbReference type="Proteomes" id="UP000266796">
    <property type="component" value="Chromosome"/>
</dbReference>
<dbReference type="NCBIfam" id="TIGR00086">
    <property type="entry name" value="smpB"/>
    <property type="match status" value="1"/>
</dbReference>
<dbReference type="RefSeq" id="WP_108673848.1">
    <property type="nucleotide sequence ID" value="NZ_CP025628.1"/>
</dbReference>
<dbReference type="GO" id="GO:0003723">
    <property type="term" value="F:RNA binding"/>
    <property type="evidence" value="ECO:0007669"/>
    <property type="project" value="UniProtKB-UniRule"/>
</dbReference>
<dbReference type="InterPro" id="IPR020081">
    <property type="entry name" value="SsrA-bd_prot_CS"/>
</dbReference>
<keyword evidence="5" id="KW-1185">Reference proteome</keyword>
<sequence>MNITENRKAYHNYFIEDKYEAGISLQGWEVKAIKQNRVQLQESYIIIRNSEIFIVGMHISPLHTASKITDIDPKRNRKMLLKAKEINKLIGKVDQKGYSLVPLNLHFKNNLIKVEFALGKGKKSYDKRESLKNKEWNREKERLFKFSR</sequence>
<proteinExistence type="inferred from homology"/>
<dbReference type="GO" id="GO:0070930">
    <property type="term" value="P:trans-translation-dependent protein tagging"/>
    <property type="evidence" value="ECO:0007669"/>
    <property type="project" value="TreeGrafter"/>
</dbReference>
<dbReference type="InterPro" id="IPR023620">
    <property type="entry name" value="SmpB"/>
</dbReference>
<dbReference type="Gene3D" id="2.40.280.10">
    <property type="match status" value="1"/>
</dbReference>
<keyword evidence="2 3" id="KW-0694">RNA-binding</keyword>
<comment type="similarity">
    <text evidence="3">Belongs to the SmpB family.</text>
</comment>
<comment type="subcellular location">
    <subcellularLocation>
        <location evidence="3">Cytoplasm</location>
    </subcellularLocation>
    <text evidence="3">The tmRNA-SmpB complex associates with stalled 70S ribosomes.</text>
</comment>
<evidence type="ECO:0000256" key="1">
    <source>
        <dbReference type="ARBA" id="ARBA00022490"/>
    </source>
</evidence>
<dbReference type="PANTHER" id="PTHR30308:SF2">
    <property type="entry name" value="SSRA-BINDING PROTEIN"/>
    <property type="match status" value="1"/>
</dbReference>
<dbReference type="SUPFAM" id="SSF74982">
    <property type="entry name" value="Small protein B (SmpB)"/>
    <property type="match status" value="1"/>
</dbReference>
<organism evidence="4 5">
    <name type="scientific">Candidatus Kinetoplastidibacterium kentomonadis</name>
    <dbReference type="NCBI Taxonomy" id="1576550"/>
    <lineage>
        <taxon>Bacteria</taxon>
        <taxon>Pseudomonadati</taxon>
        <taxon>Pseudomonadota</taxon>
        <taxon>Betaproteobacteria</taxon>
        <taxon>Candidatus Kinetoplastidibacterium</taxon>
    </lineage>
</organism>
<dbReference type="InterPro" id="IPR000037">
    <property type="entry name" value="SsrA-bd_prot"/>
</dbReference>
<dbReference type="EMBL" id="CP025628">
    <property type="protein sequence ID" value="AWD32437.1"/>
    <property type="molecule type" value="Genomic_DNA"/>
</dbReference>
<keyword evidence="1 3" id="KW-0963">Cytoplasm</keyword>
<reference evidence="4 5" key="1">
    <citation type="journal article" date="2018" name="Parasitology">
        <title>The reduced genome of Candidatus Kinetoplastibacterium sorsogonicusi, the endosymbiont of Kentomonas sorsogonicus (Trypanosomatidae): loss of the haem-synthesis pathway.</title>
        <authorList>
            <person name="Silva F.M."/>
            <person name="Kostygov A.Y."/>
            <person name="Spodareva V.V."/>
            <person name="Butenko A."/>
            <person name="Tossou R."/>
            <person name="Lukes J."/>
            <person name="Yurchenko V."/>
            <person name="Alves J.M.P."/>
        </authorList>
    </citation>
    <scope>NUCLEOTIDE SEQUENCE [LARGE SCALE GENOMIC DNA]</scope>
    <source>
        <strain evidence="4 5">MF-08</strain>
    </source>
</reference>
<dbReference type="Pfam" id="PF01668">
    <property type="entry name" value="SmpB"/>
    <property type="match status" value="1"/>
</dbReference>
<evidence type="ECO:0000313" key="4">
    <source>
        <dbReference type="EMBL" id="AWD32437.1"/>
    </source>
</evidence>
<dbReference type="OrthoDB" id="9805462at2"/>
<dbReference type="AlphaFoldDB" id="A0A3S7J9T3"/>
<dbReference type="KEGG" id="kso:CKSOR_00316"/>
<dbReference type="NCBIfam" id="NF003843">
    <property type="entry name" value="PRK05422.1"/>
    <property type="match status" value="1"/>
</dbReference>
<dbReference type="GO" id="GO:0005829">
    <property type="term" value="C:cytosol"/>
    <property type="evidence" value="ECO:0007669"/>
    <property type="project" value="TreeGrafter"/>
</dbReference>
<comment type="function">
    <text evidence="3">Required for rescue of stalled ribosomes mediated by trans-translation. Binds to transfer-messenger RNA (tmRNA), required for stable association of tmRNA with ribosomes. tmRNA and SmpB together mimic tRNA shape, replacing the anticodon stem-loop with SmpB. tmRNA is encoded by the ssrA gene; the 2 termini fold to resemble tRNA(Ala) and it encodes a 'tag peptide', a short internal open reading frame. During trans-translation Ala-aminoacylated tmRNA acts like a tRNA, entering the A-site of stalled ribosomes, displacing the stalled mRNA. The ribosome then switches to translate the ORF on the tmRNA; the nascent peptide is terminated with the 'tag peptide' encoded by the tmRNA and targeted for degradation. The ribosome is freed to recommence translation, which seems to be the essential function of trans-translation.</text>
</comment>